<dbReference type="Pfam" id="PF00067">
    <property type="entry name" value="p450"/>
    <property type="match status" value="1"/>
</dbReference>
<dbReference type="OrthoDB" id="1470350at2759"/>
<keyword evidence="3 4" id="KW-0408">Iron</keyword>
<evidence type="ECO:0000313" key="7">
    <source>
        <dbReference type="EMBL" id="KXN74266.1"/>
    </source>
</evidence>
<keyword evidence="6" id="KW-0812">Transmembrane</keyword>
<dbReference type="PROSITE" id="PS00086">
    <property type="entry name" value="CYTOCHROME_P450"/>
    <property type="match status" value="1"/>
</dbReference>
<dbReference type="SUPFAM" id="SSF48264">
    <property type="entry name" value="Cytochrome P450"/>
    <property type="match status" value="1"/>
</dbReference>
<feature type="transmembrane region" description="Helical" evidence="6">
    <location>
        <begin position="9"/>
        <end position="28"/>
    </location>
</feature>
<gene>
    <name evidence="7" type="ORF">CONCODRAFT_2641</name>
</gene>
<keyword evidence="2 4" id="KW-0479">Metal-binding</keyword>
<dbReference type="Proteomes" id="UP000070444">
    <property type="component" value="Unassembled WGS sequence"/>
</dbReference>
<dbReference type="GO" id="GO:0016705">
    <property type="term" value="F:oxidoreductase activity, acting on paired donors, with incorporation or reduction of molecular oxygen"/>
    <property type="evidence" value="ECO:0007669"/>
    <property type="project" value="InterPro"/>
</dbReference>
<protein>
    <submittedName>
        <fullName evidence="7">Cytochrome P450</fullName>
    </submittedName>
</protein>
<dbReference type="Gene3D" id="1.10.630.10">
    <property type="entry name" value="Cytochrome P450"/>
    <property type="match status" value="1"/>
</dbReference>
<evidence type="ECO:0000256" key="2">
    <source>
        <dbReference type="ARBA" id="ARBA00022723"/>
    </source>
</evidence>
<evidence type="ECO:0000256" key="6">
    <source>
        <dbReference type="SAM" id="Phobius"/>
    </source>
</evidence>
<comment type="cofactor">
    <cofactor evidence="1 4">
        <name>heme</name>
        <dbReference type="ChEBI" id="CHEBI:30413"/>
    </cofactor>
</comment>
<dbReference type="GO" id="GO:0004497">
    <property type="term" value="F:monooxygenase activity"/>
    <property type="evidence" value="ECO:0007669"/>
    <property type="project" value="UniProtKB-KW"/>
</dbReference>
<organism evidence="7 8">
    <name type="scientific">Conidiobolus coronatus (strain ATCC 28846 / CBS 209.66 / NRRL 28638)</name>
    <name type="common">Delacroixia coronata</name>
    <dbReference type="NCBI Taxonomy" id="796925"/>
    <lineage>
        <taxon>Eukaryota</taxon>
        <taxon>Fungi</taxon>
        <taxon>Fungi incertae sedis</taxon>
        <taxon>Zoopagomycota</taxon>
        <taxon>Entomophthoromycotina</taxon>
        <taxon>Entomophthoromycetes</taxon>
        <taxon>Entomophthorales</taxon>
        <taxon>Ancylistaceae</taxon>
        <taxon>Conidiobolus</taxon>
    </lineage>
</organism>
<keyword evidence="8" id="KW-1185">Reference proteome</keyword>
<keyword evidence="5" id="KW-0503">Monooxygenase</keyword>
<dbReference type="InterPro" id="IPR050121">
    <property type="entry name" value="Cytochrome_P450_monoxygenase"/>
</dbReference>
<evidence type="ECO:0000256" key="4">
    <source>
        <dbReference type="PIRSR" id="PIRSR602401-1"/>
    </source>
</evidence>
<reference evidence="7 8" key="1">
    <citation type="journal article" date="2015" name="Genome Biol. Evol.">
        <title>Phylogenomic analyses indicate that early fungi evolved digesting cell walls of algal ancestors of land plants.</title>
        <authorList>
            <person name="Chang Y."/>
            <person name="Wang S."/>
            <person name="Sekimoto S."/>
            <person name="Aerts A.L."/>
            <person name="Choi C."/>
            <person name="Clum A."/>
            <person name="LaButti K.M."/>
            <person name="Lindquist E.A."/>
            <person name="Yee Ngan C."/>
            <person name="Ohm R.A."/>
            <person name="Salamov A.A."/>
            <person name="Grigoriev I.V."/>
            <person name="Spatafora J.W."/>
            <person name="Berbee M.L."/>
        </authorList>
    </citation>
    <scope>NUCLEOTIDE SEQUENCE [LARGE SCALE GENOMIC DNA]</scope>
    <source>
        <strain evidence="7 8">NRRL 28638</strain>
    </source>
</reference>
<dbReference type="GO" id="GO:0020037">
    <property type="term" value="F:heme binding"/>
    <property type="evidence" value="ECO:0007669"/>
    <property type="project" value="InterPro"/>
</dbReference>
<dbReference type="InterPro" id="IPR017972">
    <property type="entry name" value="Cyt_P450_CS"/>
</dbReference>
<evidence type="ECO:0000313" key="8">
    <source>
        <dbReference type="Proteomes" id="UP000070444"/>
    </source>
</evidence>
<keyword evidence="4 5" id="KW-0349">Heme</keyword>
<keyword evidence="6" id="KW-1133">Transmembrane helix</keyword>
<comment type="similarity">
    <text evidence="5">Belongs to the cytochrome P450 family.</text>
</comment>
<dbReference type="PRINTS" id="PR00385">
    <property type="entry name" value="P450"/>
</dbReference>
<dbReference type="PANTHER" id="PTHR24305:SF218">
    <property type="entry name" value="P450, PUTATIVE (EUROFUNG)-RELATED"/>
    <property type="match status" value="1"/>
</dbReference>
<dbReference type="EMBL" id="KQ964425">
    <property type="protein sequence ID" value="KXN74266.1"/>
    <property type="molecule type" value="Genomic_DNA"/>
</dbReference>
<evidence type="ECO:0000256" key="5">
    <source>
        <dbReference type="RuleBase" id="RU000461"/>
    </source>
</evidence>
<feature type="transmembrane region" description="Helical" evidence="6">
    <location>
        <begin position="270"/>
        <end position="291"/>
    </location>
</feature>
<evidence type="ECO:0000256" key="3">
    <source>
        <dbReference type="ARBA" id="ARBA00023004"/>
    </source>
</evidence>
<dbReference type="GO" id="GO:0005506">
    <property type="term" value="F:iron ion binding"/>
    <property type="evidence" value="ECO:0007669"/>
    <property type="project" value="InterPro"/>
</dbReference>
<dbReference type="InterPro" id="IPR001128">
    <property type="entry name" value="Cyt_P450"/>
</dbReference>
<name>A0A137PGZ0_CONC2</name>
<dbReference type="PRINTS" id="PR00463">
    <property type="entry name" value="EP450I"/>
</dbReference>
<dbReference type="InterPro" id="IPR002401">
    <property type="entry name" value="Cyt_P450_E_grp-I"/>
</dbReference>
<dbReference type="STRING" id="796925.A0A137PGZ0"/>
<dbReference type="AlphaFoldDB" id="A0A137PGZ0"/>
<dbReference type="PANTHER" id="PTHR24305">
    <property type="entry name" value="CYTOCHROME P450"/>
    <property type="match status" value="1"/>
</dbReference>
<sequence>MLGFLIEGVTLPHILLAIIIGYLGYFYYKNFHYPRHVGPLRSIPGPSNELLLSIRFMYARLTGNPAKFYKDLHAKYGPICHSGLGLVAISDPEATKLIYSSYKFEKEYRFEFCIENKRMISPAFNWKSVMQLESQVALHCVDNTIFAINEVLDNGNTQVDVYDLFHKSIGDASSDLVIGRCFNSLKKHDFPATKLSGHIANSWGLKFALPFLGFLKSRHHPIINQSIAEELKERRAGKYRKDILQSLIDAKDTETNSTFTNEEIIEEASILIFAGMETTAISIIWAFYNLLKNPETYMKLSRELISTFPDINIYINYDMCKDLPYLTSVIHESLRLKTPAGCPLPRVVPEGGVNILGHFLPAGTIVGASGIGIHLSEKNVQDPESFNPERWLGPEAEKLKDMFFAFGLGPRGCIGKNLAMLEIYITLANLIRKFNFSMPKGTTMTDFDLFVLKAKEEKLILKTVRRSN</sequence>
<keyword evidence="5" id="KW-0560">Oxidoreductase</keyword>
<evidence type="ECO:0000256" key="1">
    <source>
        <dbReference type="ARBA" id="ARBA00001971"/>
    </source>
</evidence>
<dbReference type="InterPro" id="IPR036396">
    <property type="entry name" value="Cyt_P450_sf"/>
</dbReference>
<keyword evidence="6" id="KW-0472">Membrane</keyword>
<feature type="binding site" description="axial binding residue" evidence="4">
    <location>
        <position position="413"/>
    </location>
    <ligand>
        <name>heme</name>
        <dbReference type="ChEBI" id="CHEBI:30413"/>
    </ligand>
    <ligandPart>
        <name>Fe</name>
        <dbReference type="ChEBI" id="CHEBI:18248"/>
    </ligandPart>
</feature>
<proteinExistence type="inferred from homology"/>
<accession>A0A137PGZ0</accession>